<keyword evidence="2" id="KW-1185">Reference proteome</keyword>
<dbReference type="Proteomes" id="UP000266861">
    <property type="component" value="Unassembled WGS sequence"/>
</dbReference>
<gene>
    <name evidence="1" type="ORF">Glove_63g96</name>
</gene>
<organism evidence="1 2">
    <name type="scientific">Diversispora epigaea</name>
    <dbReference type="NCBI Taxonomy" id="1348612"/>
    <lineage>
        <taxon>Eukaryota</taxon>
        <taxon>Fungi</taxon>
        <taxon>Fungi incertae sedis</taxon>
        <taxon>Mucoromycota</taxon>
        <taxon>Glomeromycotina</taxon>
        <taxon>Glomeromycetes</taxon>
        <taxon>Diversisporales</taxon>
        <taxon>Diversisporaceae</taxon>
        <taxon>Diversispora</taxon>
    </lineage>
</organism>
<comment type="caution">
    <text evidence="1">The sequence shown here is derived from an EMBL/GenBank/DDBJ whole genome shotgun (WGS) entry which is preliminary data.</text>
</comment>
<reference evidence="1 2" key="1">
    <citation type="submission" date="2018-08" db="EMBL/GenBank/DDBJ databases">
        <title>Genome and evolution of the arbuscular mycorrhizal fungus Diversispora epigaea (formerly Glomus versiforme) and its bacterial endosymbionts.</title>
        <authorList>
            <person name="Sun X."/>
            <person name="Fei Z."/>
            <person name="Harrison M."/>
        </authorList>
    </citation>
    <scope>NUCLEOTIDE SEQUENCE [LARGE SCALE GENOMIC DNA]</scope>
    <source>
        <strain evidence="1 2">IT104</strain>
    </source>
</reference>
<dbReference type="EMBL" id="PQFF01000060">
    <property type="protein sequence ID" value="RHZ85664.1"/>
    <property type="molecule type" value="Genomic_DNA"/>
</dbReference>
<sequence length="101" mass="11246">MSKHRKHLITLVSPGVMVENLHFGTINLNERDFIIEVFETTSEYGPIPGYICKCDGIQSELYQTLTVAICSVYKRIFGTETKFSGPAVMGFDTPTISNALL</sequence>
<accession>A0A397JKI0</accession>
<dbReference type="OrthoDB" id="2393674at2759"/>
<dbReference type="AlphaFoldDB" id="A0A397JKI0"/>
<evidence type="ECO:0000313" key="2">
    <source>
        <dbReference type="Proteomes" id="UP000266861"/>
    </source>
</evidence>
<name>A0A397JKI0_9GLOM</name>
<proteinExistence type="predicted"/>
<evidence type="ECO:0000313" key="1">
    <source>
        <dbReference type="EMBL" id="RHZ85664.1"/>
    </source>
</evidence>
<protein>
    <submittedName>
        <fullName evidence="1">Uncharacterized protein</fullName>
    </submittedName>
</protein>